<comment type="caution">
    <text evidence="2">The sequence shown here is derived from an EMBL/GenBank/DDBJ whole genome shotgun (WGS) entry which is preliminary data.</text>
</comment>
<gene>
    <name evidence="2" type="ORF">NBRC116598_10150</name>
</gene>
<organism evidence="2 3">
    <name type="scientific">Pseudophaeobacter arcticus</name>
    <dbReference type="NCBI Taxonomy" id="385492"/>
    <lineage>
        <taxon>Bacteria</taxon>
        <taxon>Pseudomonadati</taxon>
        <taxon>Pseudomonadota</taxon>
        <taxon>Alphaproteobacteria</taxon>
        <taxon>Rhodobacterales</taxon>
        <taxon>Paracoccaceae</taxon>
        <taxon>Pseudophaeobacter</taxon>
    </lineage>
</organism>
<feature type="compositionally biased region" description="Basic and acidic residues" evidence="1">
    <location>
        <begin position="225"/>
        <end position="241"/>
    </location>
</feature>
<dbReference type="Proteomes" id="UP001441944">
    <property type="component" value="Unassembled WGS sequence"/>
</dbReference>
<accession>A0ABQ0AI68</accession>
<dbReference type="EMBL" id="BAABWU010000002">
    <property type="protein sequence ID" value="GAA6195571.1"/>
    <property type="molecule type" value="Genomic_DNA"/>
</dbReference>
<evidence type="ECO:0000313" key="3">
    <source>
        <dbReference type="Proteomes" id="UP001441944"/>
    </source>
</evidence>
<keyword evidence="3" id="KW-1185">Reference proteome</keyword>
<evidence type="ECO:0000256" key="1">
    <source>
        <dbReference type="SAM" id="MobiDB-lite"/>
    </source>
</evidence>
<feature type="region of interest" description="Disordered" evidence="1">
    <location>
        <begin position="217"/>
        <end position="241"/>
    </location>
</feature>
<evidence type="ECO:0000313" key="2">
    <source>
        <dbReference type="EMBL" id="GAA6195571.1"/>
    </source>
</evidence>
<sequence length="241" mass="26856">MNLNHSRERGIQQLIVSDENLIGSTRTNLRLGGLYSGVGERLARYAEAFDGQISSVALNIRSLESYWTSALTYAVTRGHRVPSHLQLQNLAESSRSWRDVISDIACAMPGVAIQVLPFEIFCGRPELQLQLLSNCEAPRNHARVRLNASLRLEDLRAHVLTNTALELPEGEGRWRPFDETQSAMLRENYSDDLMWLTAGADGLAQLVQDPEHQAAGLNLPQTDMTRGRSHDKQDRRLAGSG</sequence>
<proteinExistence type="predicted"/>
<name>A0ABQ0AI68_9RHOB</name>
<protein>
    <submittedName>
        <fullName evidence="2">Uncharacterized protein</fullName>
    </submittedName>
</protein>
<reference evidence="2 3" key="1">
    <citation type="submission" date="2024-04" db="EMBL/GenBank/DDBJ databases">
        <title>Draft genome sequence of Pseudophaeobacter arcticus NBRC 116598.</title>
        <authorList>
            <person name="Miyakawa T."/>
            <person name="Kusuya Y."/>
            <person name="Miura T."/>
        </authorList>
    </citation>
    <scope>NUCLEOTIDE SEQUENCE [LARGE SCALE GENOMIC DNA]</scope>
    <source>
        <strain evidence="2 3">SU-CL00105</strain>
    </source>
</reference>